<keyword evidence="2" id="KW-1185">Reference proteome</keyword>
<proteinExistence type="predicted"/>
<organism evidence="1 2">
    <name type="scientific">Paraburkholderia piptadeniae</name>
    <dbReference type="NCBI Taxonomy" id="1701573"/>
    <lineage>
        <taxon>Bacteria</taxon>
        <taxon>Pseudomonadati</taxon>
        <taxon>Pseudomonadota</taxon>
        <taxon>Betaproteobacteria</taxon>
        <taxon>Burkholderiales</taxon>
        <taxon>Burkholderiaceae</taxon>
        <taxon>Paraburkholderia</taxon>
    </lineage>
</organism>
<protein>
    <submittedName>
        <fullName evidence="1">3-deoxy-D-arabino-heptulosonate 7-phosphate synthase</fullName>
    </submittedName>
</protein>
<dbReference type="AlphaFoldDB" id="A0A1N7SDS2"/>
<comment type="caution">
    <text evidence="1">The sequence shown here is derived from an EMBL/GenBank/DDBJ whole genome shotgun (WGS) entry which is preliminary data.</text>
</comment>
<gene>
    <name evidence="1" type="ORF">BN2476_470045</name>
</gene>
<sequence>MIYATTTADTVSIAMSLLSLSPLIDQVLRTVARRYRLPAFADAPDQAQNASPSTALAIAIEQARRAVVCDELPAAPVKRFFVEALARLIHEAMRTQSGDPVFQAMVLRHRAAEVREYASLSAHADQDRRQIHAIVNAIAHPAKQQRILPGPQREALAQLHACASLSFWSELHDAARLLHGMPEIANKSSVERDLTRLLDSPELERLRRLDALASDDLVRQYRSLWDRHGPRPGSSNAVAQGVASQQRGAAVEALAAQALEALARRLNEAEGDRASYRVVTSMRVPPSLPASPERAKTEWDVVLLRRANTDDEATVWDVGLLVEAKASVDAATTDLSRLLRGLRLLAHAEENAAYSFETRQGMVRLRGASLRALTTDEAALIKAVLYCCDAPPEMSPRLLGAAGRMQLLSAQASLEFASALTDSRDADPQDLEPVWHELLESPRWRAVLHQYPMLRQVRDLMVHTEDLLAAINGTAVSS</sequence>
<name>A0A1N7SDS2_9BURK</name>
<evidence type="ECO:0000313" key="2">
    <source>
        <dbReference type="Proteomes" id="UP000195569"/>
    </source>
</evidence>
<dbReference type="Proteomes" id="UP000195569">
    <property type="component" value="Unassembled WGS sequence"/>
</dbReference>
<dbReference type="EMBL" id="CYGY02000047">
    <property type="protein sequence ID" value="SIT45555.1"/>
    <property type="molecule type" value="Genomic_DNA"/>
</dbReference>
<reference evidence="1" key="1">
    <citation type="submission" date="2016-12" db="EMBL/GenBank/DDBJ databases">
        <authorList>
            <person name="Moulin L."/>
        </authorList>
    </citation>
    <scope>NUCLEOTIDE SEQUENCE [LARGE SCALE GENOMIC DNA]</scope>
    <source>
        <strain evidence="1">STM 7183</strain>
    </source>
</reference>
<evidence type="ECO:0000313" key="1">
    <source>
        <dbReference type="EMBL" id="SIT45555.1"/>
    </source>
</evidence>
<accession>A0A1N7SDS2</accession>